<sequence length="71" mass="8595">MEITSLKQEDHDAVKERYQTLEPQLVRFRMIEFQFLYQLNRSDQLQKILTFPNGDQVSKATDTFKWNKSRN</sequence>
<dbReference type="AlphaFoldDB" id="A0A078AB39"/>
<reference evidence="1 2" key="1">
    <citation type="submission" date="2014-06" db="EMBL/GenBank/DDBJ databases">
        <authorList>
            <person name="Swart Estienne"/>
        </authorList>
    </citation>
    <scope>NUCLEOTIDE SEQUENCE [LARGE SCALE GENOMIC DNA]</scope>
    <source>
        <strain evidence="1 2">130c</strain>
    </source>
</reference>
<dbReference type="InParanoid" id="A0A078AB39"/>
<dbReference type="Proteomes" id="UP000039865">
    <property type="component" value="Unassembled WGS sequence"/>
</dbReference>
<gene>
    <name evidence="1" type="primary">Contig19577.g20759</name>
    <name evidence="1" type="ORF">STYLEM_8489</name>
</gene>
<accession>A0A078AB39</accession>
<proteinExistence type="predicted"/>
<evidence type="ECO:0000313" key="2">
    <source>
        <dbReference type="Proteomes" id="UP000039865"/>
    </source>
</evidence>
<keyword evidence="2" id="KW-1185">Reference proteome</keyword>
<name>A0A078AB39_STYLE</name>
<organism evidence="1 2">
    <name type="scientific">Stylonychia lemnae</name>
    <name type="common">Ciliate</name>
    <dbReference type="NCBI Taxonomy" id="5949"/>
    <lineage>
        <taxon>Eukaryota</taxon>
        <taxon>Sar</taxon>
        <taxon>Alveolata</taxon>
        <taxon>Ciliophora</taxon>
        <taxon>Intramacronucleata</taxon>
        <taxon>Spirotrichea</taxon>
        <taxon>Stichotrichia</taxon>
        <taxon>Sporadotrichida</taxon>
        <taxon>Oxytrichidae</taxon>
        <taxon>Stylonychinae</taxon>
        <taxon>Stylonychia</taxon>
    </lineage>
</organism>
<evidence type="ECO:0000313" key="1">
    <source>
        <dbReference type="EMBL" id="CDW79500.1"/>
    </source>
</evidence>
<dbReference type="EMBL" id="CCKQ01008059">
    <property type="protein sequence ID" value="CDW79500.1"/>
    <property type="molecule type" value="Genomic_DNA"/>
</dbReference>
<protein>
    <submittedName>
        <fullName evidence="1">Uncharacterized protein</fullName>
    </submittedName>
</protein>